<reference evidence="7 8" key="1">
    <citation type="journal article" date="2015" name="Nature">
        <title>rRNA introns, odd ribosomes, and small enigmatic genomes across a large radiation of phyla.</title>
        <authorList>
            <person name="Brown C.T."/>
            <person name="Hug L.A."/>
            <person name="Thomas B.C."/>
            <person name="Sharon I."/>
            <person name="Castelle C.J."/>
            <person name="Singh A."/>
            <person name="Wilkins M.J."/>
            <person name="Williams K.H."/>
            <person name="Banfield J.F."/>
        </authorList>
    </citation>
    <scope>NUCLEOTIDE SEQUENCE [LARGE SCALE GENOMIC DNA]</scope>
</reference>
<dbReference type="InterPro" id="IPR001189">
    <property type="entry name" value="Mn/Fe_SOD"/>
</dbReference>
<keyword evidence="4" id="KW-0560">Oxidoreductase</keyword>
<accession>A0A0G1QXU8</accession>
<evidence type="ECO:0000256" key="1">
    <source>
        <dbReference type="ARBA" id="ARBA00008714"/>
    </source>
</evidence>
<name>A0A0G1QXU8_9BACT</name>
<dbReference type="PANTHER" id="PTHR11404:SF6">
    <property type="entry name" value="SUPEROXIDE DISMUTASE [MN], MITOCHONDRIAL"/>
    <property type="match status" value="1"/>
</dbReference>
<dbReference type="STRING" id="1619050.UX20_C0019G0006"/>
<comment type="caution">
    <text evidence="7">The sequence shown here is derived from an EMBL/GenBank/DDBJ whole genome shotgun (WGS) entry which is preliminary data.</text>
</comment>
<dbReference type="Proteomes" id="UP000034911">
    <property type="component" value="Unassembled WGS sequence"/>
</dbReference>
<keyword evidence="3 5" id="KW-0479">Metal-binding</keyword>
<gene>
    <name evidence="7" type="ORF">UX20_C0019G0006</name>
</gene>
<feature type="binding site" evidence="5">
    <location>
        <position position="163"/>
    </location>
    <ligand>
        <name>Mn(2+)</name>
        <dbReference type="ChEBI" id="CHEBI:29035"/>
    </ligand>
</feature>
<dbReference type="InterPro" id="IPR050265">
    <property type="entry name" value="Fe/Mn_Superoxide_Dismutase"/>
</dbReference>
<organism evidence="7 8">
    <name type="scientific">Candidatus Magasanikbacteria bacterium GW2011_GWC2_45_8</name>
    <dbReference type="NCBI Taxonomy" id="1619050"/>
    <lineage>
        <taxon>Bacteria</taxon>
        <taxon>Candidatus Magasanikiibacteriota</taxon>
    </lineage>
</organism>
<sequence>MYLPKLVPKEYNFTNVTGISQKTLDIHYNKLYKGYVAKANEVNEKLRVFGLGGGDVETVNPSYHELRALRDAETFVRNAVYLHEDYFEILGGDGVPGGTLKSAIIEKWGNYENFERYYQASCMVARGWLILAWNRNDQKLNIFMSDGHSQGGVWSCEPVLVFDAYEHAYFIDYGADRKAYVKDFFKNLNWDTLDKKFKKTHG</sequence>
<dbReference type="EC" id="1.15.1.1" evidence="2"/>
<evidence type="ECO:0000313" key="8">
    <source>
        <dbReference type="Proteomes" id="UP000034911"/>
    </source>
</evidence>
<feature type="binding site" evidence="5">
    <location>
        <position position="83"/>
    </location>
    <ligand>
        <name>Mn(2+)</name>
        <dbReference type="ChEBI" id="CHEBI:29035"/>
    </ligand>
</feature>
<dbReference type="AlphaFoldDB" id="A0A0G1QXU8"/>
<dbReference type="InterPro" id="IPR036314">
    <property type="entry name" value="SOD_C_sf"/>
</dbReference>
<dbReference type="Pfam" id="PF02777">
    <property type="entry name" value="Sod_Fe_C"/>
    <property type="match status" value="1"/>
</dbReference>
<dbReference type="PANTHER" id="PTHR11404">
    <property type="entry name" value="SUPEROXIDE DISMUTASE 2"/>
    <property type="match status" value="1"/>
</dbReference>
<evidence type="ECO:0000259" key="6">
    <source>
        <dbReference type="Pfam" id="PF02777"/>
    </source>
</evidence>
<dbReference type="SUPFAM" id="SSF46609">
    <property type="entry name" value="Fe,Mn superoxide dismutase (SOD), N-terminal domain"/>
    <property type="match status" value="1"/>
</dbReference>
<dbReference type="GO" id="GO:0046872">
    <property type="term" value="F:metal ion binding"/>
    <property type="evidence" value="ECO:0007669"/>
    <property type="project" value="UniProtKB-KW"/>
</dbReference>
<dbReference type="EMBL" id="LCLH01000019">
    <property type="protein sequence ID" value="KKU13525.1"/>
    <property type="molecule type" value="Genomic_DNA"/>
</dbReference>
<evidence type="ECO:0000256" key="4">
    <source>
        <dbReference type="ARBA" id="ARBA00023002"/>
    </source>
</evidence>
<dbReference type="PIRSF" id="PIRSF000349">
    <property type="entry name" value="SODismutase"/>
    <property type="match status" value="1"/>
</dbReference>
<dbReference type="InterPro" id="IPR036324">
    <property type="entry name" value="Mn/Fe_SOD_N_sf"/>
</dbReference>
<dbReference type="InterPro" id="IPR019832">
    <property type="entry name" value="Mn/Fe_SOD_C"/>
</dbReference>
<dbReference type="Gene3D" id="1.10.287.990">
    <property type="entry name" value="Fe,Mn superoxide dismutase (SOD) domain"/>
    <property type="match status" value="1"/>
</dbReference>
<feature type="binding site" evidence="5">
    <location>
        <position position="27"/>
    </location>
    <ligand>
        <name>Mn(2+)</name>
        <dbReference type="ChEBI" id="CHEBI:29035"/>
    </ligand>
</feature>
<feature type="binding site" evidence="5">
    <location>
        <position position="167"/>
    </location>
    <ligand>
        <name>Mn(2+)</name>
        <dbReference type="ChEBI" id="CHEBI:29035"/>
    </ligand>
</feature>
<evidence type="ECO:0000256" key="3">
    <source>
        <dbReference type="ARBA" id="ARBA00022723"/>
    </source>
</evidence>
<evidence type="ECO:0000256" key="5">
    <source>
        <dbReference type="PIRSR" id="PIRSR000349-1"/>
    </source>
</evidence>
<comment type="similarity">
    <text evidence="1">Belongs to the iron/manganese superoxide dismutase family.</text>
</comment>
<proteinExistence type="inferred from homology"/>
<dbReference type="GO" id="GO:0004784">
    <property type="term" value="F:superoxide dismutase activity"/>
    <property type="evidence" value="ECO:0007669"/>
    <property type="project" value="UniProtKB-EC"/>
</dbReference>
<evidence type="ECO:0000256" key="2">
    <source>
        <dbReference type="ARBA" id="ARBA00012682"/>
    </source>
</evidence>
<feature type="domain" description="Manganese/iron superoxide dismutase C-terminal" evidence="6">
    <location>
        <begin position="97"/>
        <end position="195"/>
    </location>
</feature>
<dbReference type="SUPFAM" id="SSF54719">
    <property type="entry name" value="Fe,Mn superoxide dismutase (SOD), C-terminal domain"/>
    <property type="match status" value="1"/>
</dbReference>
<evidence type="ECO:0000313" key="7">
    <source>
        <dbReference type="EMBL" id="KKU13525.1"/>
    </source>
</evidence>
<dbReference type="Gene3D" id="3.55.40.20">
    <property type="entry name" value="Iron/manganese superoxide dismutase, C-terminal domain"/>
    <property type="match status" value="1"/>
</dbReference>
<protein>
    <recommendedName>
        <fullName evidence="2">superoxide dismutase</fullName>
        <ecNumber evidence="2">1.15.1.1</ecNumber>
    </recommendedName>
</protein>